<accession>A0ABR3DGD5</accession>
<evidence type="ECO:0000256" key="2">
    <source>
        <dbReference type="SAM" id="SignalP"/>
    </source>
</evidence>
<feature type="chain" id="PRO_5046812882" description="Secreted protein" evidence="2">
    <location>
        <begin position="21"/>
        <end position="220"/>
    </location>
</feature>
<feature type="region of interest" description="Disordered" evidence="1">
    <location>
        <begin position="135"/>
        <end position="157"/>
    </location>
</feature>
<gene>
    <name evidence="3" type="ORF">QR685DRAFT_213394</name>
</gene>
<dbReference type="EMBL" id="JAVLET010000003">
    <property type="protein sequence ID" value="KAL0471749.1"/>
    <property type="molecule type" value="Genomic_DNA"/>
</dbReference>
<sequence>MTSVFVALFCIQCHVSVVLQSGCTHVLPIKHTRTRYFDNQPAPSNNSSSSPVFYRQDEGRELTNWNTWNRSEKRSSIEDPRLHGAASNLGQPRSSIWDLRLVSPHPVTSYLSQASRSPHHWLCTVGRPGVRISQRFHSGPLHPSQGQNSRYRSKRSRRSISPFLLPCIHDMARMPINADGDDQASIGFHSAVFMLFSVKLSVSFTHCRLRAPHLFTSYYG</sequence>
<dbReference type="Proteomes" id="UP001451303">
    <property type="component" value="Unassembled WGS sequence"/>
</dbReference>
<evidence type="ECO:0008006" key="5">
    <source>
        <dbReference type="Google" id="ProtNLM"/>
    </source>
</evidence>
<name>A0ABR3DGD5_NEUIN</name>
<protein>
    <recommendedName>
        <fullName evidence="5">Secreted protein</fullName>
    </recommendedName>
</protein>
<keyword evidence="2" id="KW-0732">Signal</keyword>
<feature type="signal peptide" evidence="2">
    <location>
        <begin position="1"/>
        <end position="20"/>
    </location>
</feature>
<comment type="caution">
    <text evidence="3">The sequence shown here is derived from an EMBL/GenBank/DDBJ whole genome shotgun (WGS) entry which is preliminary data.</text>
</comment>
<keyword evidence="4" id="KW-1185">Reference proteome</keyword>
<evidence type="ECO:0000313" key="4">
    <source>
        <dbReference type="Proteomes" id="UP001451303"/>
    </source>
</evidence>
<proteinExistence type="predicted"/>
<evidence type="ECO:0000313" key="3">
    <source>
        <dbReference type="EMBL" id="KAL0471749.1"/>
    </source>
</evidence>
<reference evidence="3 4" key="1">
    <citation type="submission" date="2023-09" db="EMBL/GenBank/DDBJ databases">
        <title>Multi-omics analysis of a traditional fermented food reveals byproduct-associated fungal strains for waste-to-food upcycling.</title>
        <authorList>
            <consortium name="Lawrence Berkeley National Laboratory"/>
            <person name="Rekdal V.M."/>
            <person name="Villalobos-Escobedo J.M."/>
            <person name="Rodriguez-Valeron N."/>
            <person name="Garcia M.O."/>
            <person name="Vasquez D.P."/>
            <person name="Damayanti I."/>
            <person name="Sorensen P.M."/>
            <person name="Baidoo E.E."/>
            <person name="De Carvalho A.C."/>
            <person name="Riley R."/>
            <person name="Lipzen A."/>
            <person name="He G."/>
            <person name="Yan M."/>
            <person name="Haridas S."/>
            <person name="Daum C."/>
            <person name="Yoshinaga Y."/>
            <person name="Ng V."/>
            <person name="Grigoriev I.V."/>
            <person name="Munk R."/>
            <person name="Nuraida L."/>
            <person name="Wijaya C.H."/>
            <person name="Morales P.-C."/>
            <person name="Keasling J.D."/>
        </authorList>
    </citation>
    <scope>NUCLEOTIDE SEQUENCE [LARGE SCALE GENOMIC DNA]</scope>
    <source>
        <strain evidence="3 4">FGSC 2613</strain>
    </source>
</reference>
<organism evidence="3 4">
    <name type="scientific">Neurospora intermedia</name>
    <dbReference type="NCBI Taxonomy" id="5142"/>
    <lineage>
        <taxon>Eukaryota</taxon>
        <taxon>Fungi</taxon>
        <taxon>Dikarya</taxon>
        <taxon>Ascomycota</taxon>
        <taxon>Pezizomycotina</taxon>
        <taxon>Sordariomycetes</taxon>
        <taxon>Sordariomycetidae</taxon>
        <taxon>Sordariales</taxon>
        <taxon>Sordariaceae</taxon>
        <taxon>Neurospora</taxon>
    </lineage>
</organism>
<evidence type="ECO:0000256" key="1">
    <source>
        <dbReference type="SAM" id="MobiDB-lite"/>
    </source>
</evidence>